<organism evidence="2 3">
    <name type="scientific">Streptomyces cupreus</name>
    <dbReference type="NCBI Taxonomy" id="2759956"/>
    <lineage>
        <taxon>Bacteria</taxon>
        <taxon>Bacillati</taxon>
        <taxon>Actinomycetota</taxon>
        <taxon>Actinomycetes</taxon>
        <taxon>Kitasatosporales</taxon>
        <taxon>Streptomycetaceae</taxon>
        <taxon>Streptomyces</taxon>
    </lineage>
</organism>
<dbReference type="AlphaFoldDB" id="A0A7X1ME96"/>
<evidence type="ECO:0000313" key="2">
    <source>
        <dbReference type="EMBL" id="MBC2908062.1"/>
    </source>
</evidence>
<accession>A0A7X1ME96</accession>
<evidence type="ECO:0000256" key="1">
    <source>
        <dbReference type="SAM" id="MobiDB-lite"/>
    </source>
</evidence>
<keyword evidence="3" id="KW-1185">Reference proteome</keyword>
<reference evidence="2 3" key="1">
    <citation type="submission" date="2020-08" db="EMBL/GenBank/DDBJ databases">
        <title>Streptomyces sp. PSKA01 genome sequencing and assembly.</title>
        <authorList>
            <person name="Mandal S."/>
            <person name="Maiti P.K."/>
            <person name="Das P."/>
        </authorList>
    </citation>
    <scope>NUCLEOTIDE SEQUENCE [LARGE SCALE GENOMIC DNA]</scope>
    <source>
        <strain evidence="2 3">PSKA01</strain>
    </source>
</reference>
<dbReference type="EMBL" id="JACMSF010000108">
    <property type="protein sequence ID" value="MBC2908062.1"/>
    <property type="molecule type" value="Genomic_DNA"/>
</dbReference>
<protein>
    <submittedName>
        <fullName evidence="2">Uncharacterized protein</fullName>
    </submittedName>
</protein>
<dbReference type="Proteomes" id="UP000584670">
    <property type="component" value="Unassembled WGS sequence"/>
</dbReference>
<feature type="region of interest" description="Disordered" evidence="1">
    <location>
        <begin position="17"/>
        <end position="45"/>
    </location>
</feature>
<evidence type="ECO:0000313" key="3">
    <source>
        <dbReference type="Proteomes" id="UP000584670"/>
    </source>
</evidence>
<feature type="compositionally biased region" description="Polar residues" evidence="1">
    <location>
        <begin position="17"/>
        <end position="31"/>
    </location>
</feature>
<name>A0A7X1ME96_9ACTN</name>
<gene>
    <name evidence="2" type="ORF">H4N64_42540</name>
</gene>
<proteinExistence type="predicted"/>
<sequence>MTVAKYSLPSPVSISVMSPHQTRSGVSAVTSRRTKSGAAGRFPGRVSPRRLRTFRATRPSSAMICRVGSTAATGCAASPTVRCAEGCPQGLRVGDGSVSGVPAPLACEPPLPAGCPYRGRSSMGALMGARS</sequence>
<comment type="caution">
    <text evidence="2">The sequence shown here is derived from an EMBL/GenBank/DDBJ whole genome shotgun (WGS) entry which is preliminary data.</text>
</comment>